<evidence type="ECO:0000313" key="6">
    <source>
        <dbReference type="EMBL" id="QDT64471.1"/>
    </source>
</evidence>
<feature type="compositionally biased region" description="Polar residues" evidence="2">
    <location>
        <begin position="554"/>
        <end position="566"/>
    </location>
</feature>
<protein>
    <submittedName>
        <fullName evidence="6">Type II secretion system protein D</fullName>
    </submittedName>
</protein>
<feature type="signal peptide" evidence="3">
    <location>
        <begin position="1"/>
        <end position="25"/>
    </location>
</feature>
<dbReference type="PRINTS" id="PR00811">
    <property type="entry name" value="BCTERIALGSPD"/>
</dbReference>
<comment type="similarity">
    <text evidence="1">Belongs to the bacterial secretin family.</text>
</comment>
<evidence type="ECO:0000256" key="3">
    <source>
        <dbReference type="SAM" id="SignalP"/>
    </source>
</evidence>
<dbReference type="Pfam" id="PF00263">
    <property type="entry name" value="Secretin"/>
    <property type="match status" value="1"/>
</dbReference>
<organism evidence="6 7">
    <name type="scientific">Calycomorphotria hydatis</name>
    <dbReference type="NCBI Taxonomy" id="2528027"/>
    <lineage>
        <taxon>Bacteria</taxon>
        <taxon>Pseudomonadati</taxon>
        <taxon>Planctomycetota</taxon>
        <taxon>Planctomycetia</taxon>
        <taxon>Planctomycetales</taxon>
        <taxon>Planctomycetaceae</taxon>
        <taxon>Calycomorphotria</taxon>
    </lineage>
</organism>
<name>A0A517T7W9_9PLAN</name>
<keyword evidence="3" id="KW-0732">Signal</keyword>
<dbReference type="InterPro" id="IPR032789">
    <property type="entry name" value="T2SS-T3SS_pil_N"/>
</dbReference>
<feature type="region of interest" description="Disordered" evidence="2">
    <location>
        <begin position="465"/>
        <end position="620"/>
    </location>
</feature>
<evidence type="ECO:0000256" key="1">
    <source>
        <dbReference type="RuleBase" id="RU004003"/>
    </source>
</evidence>
<dbReference type="Proteomes" id="UP000319976">
    <property type="component" value="Chromosome"/>
</dbReference>
<proteinExistence type="inferred from homology"/>
<feature type="chain" id="PRO_5022227926" evidence="3">
    <location>
        <begin position="26"/>
        <end position="620"/>
    </location>
</feature>
<feature type="domain" description="Pilus formation protein N-terminal" evidence="5">
    <location>
        <begin position="45"/>
        <end position="111"/>
    </location>
</feature>
<feature type="domain" description="Type II/III secretion system secretin-like" evidence="4">
    <location>
        <begin position="260"/>
        <end position="420"/>
    </location>
</feature>
<feature type="compositionally biased region" description="Low complexity" evidence="2">
    <location>
        <begin position="580"/>
        <end position="594"/>
    </location>
</feature>
<evidence type="ECO:0000256" key="2">
    <source>
        <dbReference type="SAM" id="MobiDB-lite"/>
    </source>
</evidence>
<dbReference type="InterPro" id="IPR004846">
    <property type="entry name" value="T2SS/T3SS_dom"/>
</dbReference>
<sequence precursor="true">MLLQTAFRQTLILLVACAGIVPVFAEDQGSIPSDPVIQLASKDSKIRIIERFSKVVKLDDRITRVDGFDDEVLDVTALDARSIRVRAVSPGVTTLTLSNENGDIYSVNVLVTGDVRHLQVQLNELFPDASVEAREVNDAVLLRGWVTAPEQITQMVEVAERFYPTVLNHMIVGAPQQVLLKVKIMEVQRSLLRRFGLNWIYADGNGLLTSSPGSVISVNQIADPDTGGISPAVAAASLATPTNIFTISNNAFAFTGFIDALKQEQLLKILAEPNLVATNGRPAHLLQGGEFPILVPSGLGTVGVEFREFGVRMEAVPIVLGHDQVRIQLQAEVSDRDFNNSVEVNGIRVPALTTRRANTQVELGFGETLMIAGLINNSNTATTSKTPFLGDLPWIGALFSHKQFTEGETELVIMVTPELIAPMEPGQVPPGGPGSTTDVPTDKELFFYNLIEVPSYGGPCGDRLRDPGGVATEPGLASPPGFRPPGPYGPGGYYPPEAGMGHGGIIHSAPPSTKYHHDIVPTPAPLKSLEVPSSPPPAPAEPKGELKMVPPNSPTAQTDSNKTNVVKLSELPMLPPPTETQQSAAKTSSSSQLQPVGLSMEPMPGSSSPRKKPGLIQPDF</sequence>
<dbReference type="InterPro" id="IPR001775">
    <property type="entry name" value="GspD/PilQ"/>
</dbReference>
<dbReference type="PANTHER" id="PTHR30332">
    <property type="entry name" value="PROBABLE GENERAL SECRETION PATHWAY PROTEIN D"/>
    <property type="match status" value="1"/>
</dbReference>
<dbReference type="GO" id="GO:0009306">
    <property type="term" value="P:protein secretion"/>
    <property type="evidence" value="ECO:0007669"/>
    <property type="project" value="InterPro"/>
</dbReference>
<gene>
    <name evidence="6" type="primary">outD</name>
    <name evidence="6" type="ORF">V22_17050</name>
</gene>
<evidence type="ECO:0000259" key="4">
    <source>
        <dbReference type="Pfam" id="PF00263"/>
    </source>
</evidence>
<reference evidence="6 7" key="1">
    <citation type="submission" date="2019-02" db="EMBL/GenBank/DDBJ databases">
        <title>Deep-cultivation of Planctomycetes and their phenomic and genomic characterization uncovers novel biology.</title>
        <authorList>
            <person name="Wiegand S."/>
            <person name="Jogler M."/>
            <person name="Boedeker C."/>
            <person name="Pinto D."/>
            <person name="Vollmers J."/>
            <person name="Rivas-Marin E."/>
            <person name="Kohn T."/>
            <person name="Peeters S.H."/>
            <person name="Heuer A."/>
            <person name="Rast P."/>
            <person name="Oberbeckmann S."/>
            <person name="Bunk B."/>
            <person name="Jeske O."/>
            <person name="Meyerdierks A."/>
            <person name="Storesund J.E."/>
            <person name="Kallscheuer N."/>
            <person name="Luecker S."/>
            <person name="Lage O.M."/>
            <person name="Pohl T."/>
            <person name="Merkel B.J."/>
            <person name="Hornburger P."/>
            <person name="Mueller R.-W."/>
            <person name="Bruemmer F."/>
            <person name="Labrenz M."/>
            <person name="Spormann A.M."/>
            <person name="Op den Camp H."/>
            <person name="Overmann J."/>
            <person name="Amann R."/>
            <person name="Jetten M.S.M."/>
            <person name="Mascher T."/>
            <person name="Medema M.H."/>
            <person name="Devos D.P."/>
            <person name="Kaster A.-K."/>
            <person name="Ovreas L."/>
            <person name="Rohde M."/>
            <person name="Galperin M.Y."/>
            <person name="Jogler C."/>
        </authorList>
    </citation>
    <scope>NUCLEOTIDE SEQUENCE [LARGE SCALE GENOMIC DNA]</scope>
    <source>
        <strain evidence="6 7">V22</strain>
    </source>
</reference>
<keyword evidence="7" id="KW-1185">Reference proteome</keyword>
<dbReference type="EMBL" id="CP036316">
    <property type="protein sequence ID" value="QDT64471.1"/>
    <property type="molecule type" value="Genomic_DNA"/>
</dbReference>
<dbReference type="Pfam" id="PF13629">
    <property type="entry name" value="T2SS-T3SS_pil_N"/>
    <property type="match status" value="1"/>
</dbReference>
<dbReference type="AlphaFoldDB" id="A0A517T7W9"/>
<dbReference type="KEGG" id="chya:V22_17050"/>
<dbReference type="InterPro" id="IPR050810">
    <property type="entry name" value="Bact_Secretion_Sys_Channel"/>
</dbReference>
<evidence type="ECO:0000259" key="5">
    <source>
        <dbReference type="Pfam" id="PF13629"/>
    </source>
</evidence>
<evidence type="ECO:0000313" key="7">
    <source>
        <dbReference type="Proteomes" id="UP000319976"/>
    </source>
</evidence>
<dbReference type="PANTHER" id="PTHR30332:SF17">
    <property type="entry name" value="TYPE IV PILIATION SYSTEM PROTEIN DR_0774-RELATED"/>
    <property type="match status" value="1"/>
</dbReference>
<dbReference type="GO" id="GO:0015627">
    <property type="term" value="C:type II protein secretion system complex"/>
    <property type="evidence" value="ECO:0007669"/>
    <property type="project" value="TreeGrafter"/>
</dbReference>
<accession>A0A517T7W9</accession>